<organism evidence="1 2">
    <name type="scientific">Dioscorea alata</name>
    <name type="common">Purple yam</name>
    <dbReference type="NCBI Taxonomy" id="55571"/>
    <lineage>
        <taxon>Eukaryota</taxon>
        <taxon>Viridiplantae</taxon>
        <taxon>Streptophyta</taxon>
        <taxon>Embryophyta</taxon>
        <taxon>Tracheophyta</taxon>
        <taxon>Spermatophyta</taxon>
        <taxon>Magnoliopsida</taxon>
        <taxon>Liliopsida</taxon>
        <taxon>Dioscoreales</taxon>
        <taxon>Dioscoreaceae</taxon>
        <taxon>Dioscorea</taxon>
    </lineage>
</organism>
<accession>A0ACB7WW43</accession>
<protein>
    <submittedName>
        <fullName evidence="1">Myb domain plants domain-containing protein</fullName>
    </submittedName>
</protein>
<reference evidence="2" key="1">
    <citation type="journal article" date="2022" name="Nat. Commun.">
        <title>Chromosome evolution and the genetic basis of agronomically important traits in greater yam.</title>
        <authorList>
            <person name="Bredeson J.V."/>
            <person name="Lyons J.B."/>
            <person name="Oniyinde I.O."/>
            <person name="Okereke N.R."/>
            <person name="Kolade O."/>
            <person name="Nnabue I."/>
            <person name="Nwadili C.O."/>
            <person name="Hribova E."/>
            <person name="Parker M."/>
            <person name="Nwogha J."/>
            <person name="Shu S."/>
            <person name="Carlson J."/>
            <person name="Kariba R."/>
            <person name="Muthemba S."/>
            <person name="Knop K."/>
            <person name="Barton G.J."/>
            <person name="Sherwood A.V."/>
            <person name="Lopez-Montes A."/>
            <person name="Asiedu R."/>
            <person name="Jamnadass R."/>
            <person name="Muchugi A."/>
            <person name="Goodstein D."/>
            <person name="Egesi C.N."/>
            <person name="Featherston J."/>
            <person name="Asfaw A."/>
            <person name="Simpson G.G."/>
            <person name="Dolezel J."/>
            <person name="Hendre P.S."/>
            <person name="Van Deynze A."/>
            <person name="Kumar P.L."/>
            <person name="Obidiegwu J.E."/>
            <person name="Bhattacharjee R."/>
            <person name="Rokhsar D.S."/>
        </authorList>
    </citation>
    <scope>NUCLEOTIDE SEQUENCE [LARGE SCALE GENOMIC DNA]</scope>
    <source>
        <strain evidence="2">cv. TDa95/00328</strain>
    </source>
</reference>
<proteinExistence type="predicted"/>
<gene>
    <name evidence="1" type="ORF">IHE45_01G077600</name>
</gene>
<comment type="caution">
    <text evidence="1">The sequence shown here is derived from an EMBL/GenBank/DDBJ whole genome shotgun (WGS) entry which is preliminary data.</text>
</comment>
<name>A0ACB7WW43_DIOAL</name>
<evidence type="ECO:0000313" key="1">
    <source>
        <dbReference type="EMBL" id="KAH7692605.1"/>
    </source>
</evidence>
<dbReference type="Proteomes" id="UP000827976">
    <property type="component" value="Chromosome 1"/>
</dbReference>
<dbReference type="EMBL" id="CM037011">
    <property type="protein sequence ID" value="KAH7692605.1"/>
    <property type="molecule type" value="Genomic_DNA"/>
</dbReference>
<evidence type="ECO:0000313" key="2">
    <source>
        <dbReference type="Proteomes" id="UP000827976"/>
    </source>
</evidence>
<keyword evidence="2" id="KW-1185">Reference proteome</keyword>
<sequence length="182" mass="21106">MRLFGVKIVEGKVDIKEDDKGHGEEEEEKMRKSQSMNNLSTITKIREAKDQGYLYDGLNIATSSKAKSRGYVRKKGRPWTTEEHMTFLIGMERLGKGDWKGISKKFVRTRTASQIASHAQKYFLRQINPKKKSRASLFDAQVITMVCFSYIYTQEIVKKNDVKFDDWCSQVCPFASNGWRWC</sequence>